<dbReference type="PANTHER" id="PTHR12558:SF13">
    <property type="entry name" value="CELL DIVISION CYCLE PROTEIN 27 HOMOLOG"/>
    <property type="match status" value="1"/>
</dbReference>
<dbReference type="InterPro" id="IPR019734">
    <property type="entry name" value="TPR_rpt"/>
</dbReference>
<comment type="caution">
    <text evidence="3">The sequence shown here is derived from an EMBL/GenBank/DDBJ whole genome shotgun (WGS) entry which is preliminary data.</text>
</comment>
<feature type="transmembrane region" description="Helical" evidence="2">
    <location>
        <begin position="49"/>
        <end position="67"/>
    </location>
</feature>
<feature type="transmembrane region" description="Helical" evidence="2">
    <location>
        <begin position="79"/>
        <end position="98"/>
    </location>
</feature>
<organism evidence="3 4">
    <name type="scientific">Candidatus Falkowbacteria bacterium CG10_big_fil_rev_8_21_14_0_10_43_11</name>
    <dbReference type="NCBI Taxonomy" id="1974568"/>
    <lineage>
        <taxon>Bacteria</taxon>
        <taxon>Candidatus Falkowiibacteriota</taxon>
    </lineage>
</organism>
<feature type="transmembrane region" description="Helical" evidence="2">
    <location>
        <begin position="14"/>
        <end position="37"/>
    </location>
</feature>
<dbReference type="Pfam" id="PF13414">
    <property type="entry name" value="TPR_11"/>
    <property type="match status" value="1"/>
</dbReference>
<evidence type="ECO:0000256" key="1">
    <source>
        <dbReference type="PROSITE-ProRule" id="PRU00339"/>
    </source>
</evidence>
<keyword evidence="2" id="KW-0472">Membrane</keyword>
<dbReference type="InterPro" id="IPR011990">
    <property type="entry name" value="TPR-like_helical_dom_sf"/>
</dbReference>
<feature type="transmembrane region" description="Helical" evidence="2">
    <location>
        <begin position="243"/>
        <end position="262"/>
    </location>
</feature>
<feature type="transmembrane region" description="Helical" evidence="2">
    <location>
        <begin position="474"/>
        <end position="494"/>
    </location>
</feature>
<dbReference type="AlphaFoldDB" id="A0A2M6WLM4"/>
<feature type="transmembrane region" description="Helical" evidence="2">
    <location>
        <begin position="413"/>
        <end position="434"/>
    </location>
</feature>
<dbReference type="SMART" id="SM00028">
    <property type="entry name" value="TPR"/>
    <property type="match status" value="4"/>
</dbReference>
<feature type="transmembrane region" description="Helical" evidence="2">
    <location>
        <begin position="184"/>
        <end position="205"/>
    </location>
</feature>
<feature type="transmembrane region" description="Helical" evidence="2">
    <location>
        <begin position="440"/>
        <end position="462"/>
    </location>
</feature>
<dbReference type="Pfam" id="PF14559">
    <property type="entry name" value="TPR_19"/>
    <property type="match status" value="1"/>
</dbReference>
<evidence type="ECO:0000313" key="4">
    <source>
        <dbReference type="Proteomes" id="UP000229335"/>
    </source>
</evidence>
<feature type="transmembrane region" description="Helical" evidence="2">
    <location>
        <begin position="274"/>
        <end position="292"/>
    </location>
</feature>
<dbReference type="EMBL" id="PFAS01000048">
    <property type="protein sequence ID" value="PIT93703.1"/>
    <property type="molecule type" value="Genomic_DNA"/>
</dbReference>
<dbReference type="PANTHER" id="PTHR12558">
    <property type="entry name" value="CELL DIVISION CYCLE 16,23,27"/>
    <property type="match status" value="1"/>
</dbReference>
<protein>
    <submittedName>
        <fullName evidence="3">Uncharacterized protein</fullName>
    </submittedName>
</protein>
<reference evidence="4" key="1">
    <citation type="submission" date="2017-09" db="EMBL/GenBank/DDBJ databases">
        <title>Depth-based differentiation of microbial function through sediment-hosted aquifers and enrichment of novel symbionts in the deep terrestrial subsurface.</title>
        <authorList>
            <person name="Probst A.J."/>
            <person name="Ladd B."/>
            <person name="Jarett J.K."/>
            <person name="Geller-Mcgrath D.E."/>
            <person name="Sieber C.M.K."/>
            <person name="Emerson J.B."/>
            <person name="Anantharaman K."/>
            <person name="Thomas B.C."/>
            <person name="Malmstrom R."/>
            <person name="Stieglmeier M."/>
            <person name="Klingl A."/>
            <person name="Woyke T."/>
            <person name="Ryan C.M."/>
            <person name="Banfield J.F."/>
        </authorList>
    </citation>
    <scope>NUCLEOTIDE SEQUENCE [LARGE SCALE GENOMIC DNA]</scope>
</reference>
<name>A0A2M6WLM4_9BACT</name>
<dbReference type="SUPFAM" id="SSF48452">
    <property type="entry name" value="TPR-like"/>
    <property type="match status" value="1"/>
</dbReference>
<feature type="transmembrane region" description="Helical" evidence="2">
    <location>
        <begin position="374"/>
        <end position="401"/>
    </location>
</feature>
<dbReference type="PROSITE" id="PS50293">
    <property type="entry name" value="TPR_REGION"/>
    <property type="match status" value="2"/>
</dbReference>
<feature type="repeat" description="TPR" evidence="1">
    <location>
        <begin position="729"/>
        <end position="762"/>
    </location>
</feature>
<gene>
    <name evidence="3" type="ORF">COU00_02930</name>
</gene>
<dbReference type="PROSITE" id="PS50005">
    <property type="entry name" value="TPR"/>
    <property type="match status" value="3"/>
</dbReference>
<feature type="repeat" description="TPR" evidence="1">
    <location>
        <begin position="628"/>
        <end position="661"/>
    </location>
</feature>
<keyword evidence="1" id="KW-0802">TPR repeat</keyword>
<feature type="transmembrane region" description="Helical" evidence="2">
    <location>
        <begin position="217"/>
        <end position="237"/>
    </location>
</feature>
<accession>A0A2M6WLM4</accession>
<proteinExistence type="predicted"/>
<feature type="repeat" description="TPR" evidence="1">
    <location>
        <begin position="695"/>
        <end position="728"/>
    </location>
</feature>
<sequence length="782" mass="88462">MLTIERPQFKERDFLNSLILLILKLEVFFIPLFFFPFGFEAFEFGKQNLLWWLTGLGVALWLIKSFLVDKKIIYQRTPLDLPILIFLIFWGVSTFFSVDRFSSFFGYYGRFSDAYLTTLALVWFYWLATQTIAREQIAKFFNIFVWSSAAVLTASLAALSGLTMKLPVSWDWLNIIRAYSFNPLGGSSESLALFAAAILTLTVALHSYRVKGAKKIFWLNFKYYLLFALALLNLTLINFSLSWVALVFGSGAIFGFALYVVYVNKEREASLIEISIAPALALFIGAVLWLFVFSGSGGLDIHQFIFQSGVPREITLAAKEANTVVWQSAKNHPLFGSGPGTFAYDFSLFRSAGFNNGQFWQLRFDKAPMHITELAATVGTLGVLSYLAMIGIFLLVSFVFLKNMFREESEENYLAFGFTFTAFSLFITQALYLFNTALGFIFWFALAMGFINWRFAYAKIFSVKEIDLKQHKEVAPIIASLIIFAVGLWLWFGYLQVKFILADVNYNNFRISGNRERLLSAVKLNPRRLNYHLALAKDYVNEIKGDVALLSAPGQDDKIISERKAKLQANLQQAIKEAEIAAQVAPNSVMAWETLGAIYRDIRQIAVGSVEPAIKYFKKASELEPANPVLATELGKLYLANNQTNEAVNSFEQAVKLKKYYPEARIGLAKTYDALGQTDKALVILEDEISRQPNAEVIYESGRLYYNQGNINKAIERFSRVLQLQPNYANAVYSLGIAYQKQGDKVRALEQFKKVLELNPNNEGVKAVIEELVGKNKAEENK</sequence>
<dbReference type="Proteomes" id="UP000229335">
    <property type="component" value="Unassembled WGS sequence"/>
</dbReference>
<feature type="transmembrane region" description="Helical" evidence="2">
    <location>
        <begin position="104"/>
        <end position="128"/>
    </location>
</feature>
<dbReference type="Gene3D" id="1.25.40.10">
    <property type="entry name" value="Tetratricopeptide repeat domain"/>
    <property type="match status" value="3"/>
</dbReference>
<feature type="transmembrane region" description="Helical" evidence="2">
    <location>
        <begin position="140"/>
        <end position="164"/>
    </location>
</feature>
<keyword evidence="2" id="KW-0812">Transmembrane</keyword>
<keyword evidence="2" id="KW-1133">Transmembrane helix</keyword>
<evidence type="ECO:0000313" key="3">
    <source>
        <dbReference type="EMBL" id="PIT93703.1"/>
    </source>
</evidence>
<evidence type="ECO:0000256" key="2">
    <source>
        <dbReference type="SAM" id="Phobius"/>
    </source>
</evidence>